<dbReference type="Proteomes" id="UP000677228">
    <property type="component" value="Unassembled WGS sequence"/>
</dbReference>
<sequence>MDSGVAELSALLTECESINNRLETMTSSYSTIDTLNRSGRRSSVFTTIGDLDSSHQSSSTDNDNKHQMKLMLKQTKDEFNRLMQDVRSSKSTVELKQNRLKVLWKEFNEIYNTHETIKSQYEMNREWKENVDELKILLNEIVSKQSQLNTIINNGKDLGDTQLIINSKRLVTQFELIQKDMMVK</sequence>
<gene>
    <name evidence="1" type="ORF">OVA965_LOCUS44704</name>
    <name evidence="2" type="ORF">TMI583_LOCUS47667</name>
</gene>
<dbReference type="AlphaFoldDB" id="A0A8S2XEQ7"/>
<dbReference type="Proteomes" id="UP000682733">
    <property type="component" value="Unassembled WGS sequence"/>
</dbReference>
<dbReference type="EMBL" id="CAJNOK010065274">
    <property type="protein sequence ID" value="CAF1648782.1"/>
    <property type="molecule type" value="Genomic_DNA"/>
</dbReference>
<evidence type="ECO:0000313" key="2">
    <source>
        <dbReference type="EMBL" id="CAF4493617.1"/>
    </source>
</evidence>
<protein>
    <submittedName>
        <fullName evidence="2">Uncharacterized protein</fullName>
    </submittedName>
</protein>
<organism evidence="2 3">
    <name type="scientific">Didymodactylos carnosus</name>
    <dbReference type="NCBI Taxonomy" id="1234261"/>
    <lineage>
        <taxon>Eukaryota</taxon>
        <taxon>Metazoa</taxon>
        <taxon>Spiralia</taxon>
        <taxon>Gnathifera</taxon>
        <taxon>Rotifera</taxon>
        <taxon>Eurotatoria</taxon>
        <taxon>Bdelloidea</taxon>
        <taxon>Philodinida</taxon>
        <taxon>Philodinidae</taxon>
        <taxon>Didymodactylos</taxon>
    </lineage>
</organism>
<evidence type="ECO:0000313" key="1">
    <source>
        <dbReference type="EMBL" id="CAF1648782.1"/>
    </source>
</evidence>
<evidence type="ECO:0000313" key="3">
    <source>
        <dbReference type="Proteomes" id="UP000682733"/>
    </source>
</evidence>
<reference evidence="2" key="1">
    <citation type="submission" date="2021-02" db="EMBL/GenBank/DDBJ databases">
        <authorList>
            <person name="Nowell W R."/>
        </authorList>
    </citation>
    <scope>NUCLEOTIDE SEQUENCE</scope>
</reference>
<proteinExistence type="predicted"/>
<accession>A0A8S2XEQ7</accession>
<comment type="caution">
    <text evidence="2">The sequence shown here is derived from an EMBL/GenBank/DDBJ whole genome shotgun (WGS) entry which is preliminary data.</text>
</comment>
<dbReference type="EMBL" id="CAJOBA010093321">
    <property type="protein sequence ID" value="CAF4493617.1"/>
    <property type="molecule type" value="Genomic_DNA"/>
</dbReference>
<name>A0A8S2XEQ7_9BILA</name>